<name>A0AAV4W005_CAEEX</name>
<proteinExistence type="predicted"/>
<organism evidence="1 2">
    <name type="scientific">Caerostris extrusa</name>
    <name type="common">Bark spider</name>
    <name type="synonym">Caerostris bankana</name>
    <dbReference type="NCBI Taxonomy" id="172846"/>
    <lineage>
        <taxon>Eukaryota</taxon>
        <taxon>Metazoa</taxon>
        <taxon>Ecdysozoa</taxon>
        <taxon>Arthropoda</taxon>
        <taxon>Chelicerata</taxon>
        <taxon>Arachnida</taxon>
        <taxon>Araneae</taxon>
        <taxon>Araneomorphae</taxon>
        <taxon>Entelegynae</taxon>
        <taxon>Araneoidea</taxon>
        <taxon>Araneidae</taxon>
        <taxon>Caerostris</taxon>
    </lineage>
</organism>
<comment type="caution">
    <text evidence="1">The sequence shown here is derived from an EMBL/GenBank/DDBJ whole genome shotgun (WGS) entry which is preliminary data.</text>
</comment>
<reference evidence="1 2" key="1">
    <citation type="submission" date="2021-06" db="EMBL/GenBank/DDBJ databases">
        <title>Caerostris extrusa draft genome.</title>
        <authorList>
            <person name="Kono N."/>
            <person name="Arakawa K."/>
        </authorList>
    </citation>
    <scope>NUCLEOTIDE SEQUENCE [LARGE SCALE GENOMIC DNA]</scope>
</reference>
<evidence type="ECO:0000313" key="2">
    <source>
        <dbReference type="Proteomes" id="UP001054945"/>
    </source>
</evidence>
<sequence>MPERDYGYRLCDAEGQRTYTGQEGLATLEGIGLPVKNARMPPSEKCWSQVALESSEEGGTHTIMNWILYTERDYDCTVDCVMLRTATYGTVAISSGILGLNGSLVPG</sequence>
<protein>
    <submittedName>
        <fullName evidence="1">Uncharacterized protein</fullName>
    </submittedName>
</protein>
<accession>A0AAV4W005</accession>
<gene>
    <name evidence="1" type="ORF">CEXT_680711</name>
</gene>
<evidence type="ECO:0000313" key="1">
    <source>
        <dbReference type="EMBL" id="GIY76027.1"/>
    </source>
</evidence>
<dbReference type="AlphaFoldDB" id="A0AAV4W005"/>
<dbReference type="EMBL" id="BPLR01015426">
    <property type="protein sequence ID" value="GIY76027.1"/>
    <property type="molecule type" value="Genomic_DNA"/>
</dbReference>
<dbReference type="Proteomes" id="UP001054945">
    <property type="component" value="Unassembled WGS sequence"/>
</dbReference>
<keyword evidence="2" id="KW-1185">Reference proteome</keyword>